<name>A0AAU9M0R7_9ASTR</name>
<dbReference type="Proteomes" id="UP001157418">
    <property type="component" value="Unassembled WGS sequence"/>
</dbReference>
<keyword evidence="3" id="KW-1185">Reference proteome</keyword>
<sequence length="74" mass="8645">MDSCGSHHLLDIEKLGKKYSRIDDRGNGEKTSIADLHEQGFSEWCRDCRMPHQQNGRKKLDRRREGEEEGWSAE</sequence>
<dbReference type="EMBL" id="CAKMRJ010000113">
    <property type="protein sequence ID" value="CAH1417649.1"/>
    <property type="molecule type" value="Genomic_DNA"/>
</dbReference>
<accession>A0AAU9M0R7</accession>
<organism evidence="2 3">
    <name type="scientific">Lactuca virosa</name>
    <dbReference type="NCBI Taxonomy" id="75947"/>
    <lineage>
        <taxon>Eukaryota</taxon>
        <taxon>Viridiplantae</taxon>
        <taxon>Streptophyta</taxon>
        <taxon>Embryophyta</taxon>
        <taxon>Tracheophyta</taxon>
        <taxon>Spermatophyta</taxon>
        <taxon>Magnoliopsida</taxon>
        <taxon>eudicotyledons</taxon>
        <taxon>Gunneridae</taxon>
        <taxon>Pentapetalae</taxon>
        <taxon>asterids</taxon>
        <taxon>campanulids</taxon>
        <taxon>Asterales</taxon>
        <taxon>Asteraceae</taxon>
        <taxon>Cichorioideae</taxon>
        <taxon>Cichorieae</taxon>
        <taxon>Lactucinae</taxon>
        <taxon>Lactuca</taxon>
    </lineage>
</organism>
<comment type="caution">
    <text evidence="2">The sequence shown here is derived from an EMBL/GenBank/DDBJ whole genome shotgun (WGS) entry which is preliminary data.</text>
</comment>
<reference evidence="2 3" key="1">
    <citation type="submission" date="2022-01" db="EMBL/GenBank/DDBJ databases">
        <authorList>
            <person name="Xiong W."/>
            <person name="Schranz E."/>
        </authorList>
    </citation>
    <scope>NUCLEOTIDE SEQUENCE [LARGE SCALE GENOMIC DNA]</scope>
</reference>
<evidence type="ECO:0000313" key="2">
    <source>
        <dbReference type="EMBL" id="CAH1417649.1"/>
    </source>
</evidence>
<gene>
    <name evidence="2" type="ORF">LVIROSA_LOCUS5312</name>
</gene>
<dbReference type="AlphaFoldDB" id="A0AAU9M0R7"/>
<protein>
    <submittedName>
        <fullName evidence="2">Uncharacterized protein</fullName>
    </submittedName>
</protein>
<proteinExistence type="predicted"/>
<evidence type="ECO:0000256" key="1">
    <source>
        <dbReference type="SAM" id="MobiDB-lite"/>
    </source>
</evidence>
<feature type="region of interest" description="Disordered" evidence="1">
    <location>
        <begin position="52"/>
        <end position="74"/>
    </location>
</feature>
<evidence type="ECO:0000313" key="3">
    <source>
        <dbReference type="Proteomes" id="UP001157418"/>
    </source>
</evidence>